<feature type="transmembrane region" description="Helical" evidence="2">
    <location>
        <begin position="154"/>
        <end position="170"/>
    </location>
</feature>
<evidence type="ECO:0000313" key="4">
    <source>
        <dbReference type="EMBL" id="NGO68717.1"/>
    </source>
</evidence>
<feature type="transmembrane region" description="Helical" evidence="2">
    <location>
        <begin position="130"/>
        <end position="148"/>
    </location>
</feature>
<feature type="domain" description="Acyltransferase 3" evidence="3">
    <location>
        <begin position="10"/>
        <end position="312"/>
    </location>
</feature>
<evidence type="ECO:0000256" key="1">
    <source>
        <dbReference type="SAM" id="MobiDB-lite"/>
    </source>
</evidence>
<feature type="region of interest" description="Disordered" evidence="1">
    <location>
        <begin position="335"/>
        <end position="366"/>
    </location>
</feature>
<evidence type="ECO:0000313" key="5">
    <source>
        <dbReference type="Proteomes" id="UP000477722"/>
    </source>
</evidence>
<feature type="non-terminal residue" evidence="4">
    <location>
        <position position="366"/>
    </location>
</feature>
<keyword evidence="2" id="KW-1133">Transmembrane helix</keyword>
<feature type="transmembrane region" description="Helical" evidence="2">
    <location>
        <begin position="299"/>
        <end position="317"/>
    </location>
</feature>
<accession>A0A6G4WVT9</accession>
<keyword evidence="5" id="KW-1185">Reference proteome</keyword>
<name>A0A6G4WVT9_9ACTN</name>
<dbReference type="Proteomes" id="UP000477722">
    <property type="component" value="Unassembled WGS sequence"/>
</dbReference>
<feature type="transmembrane region" description="Helical" evidence="2">
    <location>
        <begin position="191"/>
        <end position="213"/>
    </location>
</feature>
<dbReference type="GO" id="GO:0016747">
    <property type="term" value="F:acyltransferase activity, transferring groups other than amino-acyl groups"/>
    <property type="evidence" value="ECO:0007669"/>
    <property type="project" value="InterPro"/>
</dbReference>
<feature type="transmembrane region" description="Helical" evidence="2">
    <location>
        <begin position="44"/>
        <end position="64"/>
    </location>
</feature>
<keyword evidence="4" id="KW-0012">Acyltransferase</keyword>
<keyword evidence="2" id="KW-0472">Membrane</keyword>
<feature type="transmembrane region" description="Helical" evidence="2">
    <location>
        <begin position="76"/>
        <end position="95"/>
    </location>
</feature>
<dbReference type="PANTHER" id="PTHR37312:SF1">
    <property type="entry name" value="MEMBRANE-BOUND ACYLTRANSFERASE YKRP-RELATED"/>
    <property type="match status" value="1"/>
</dbReference>
<keyword evidence="2" id="KW-0812">Transmembrane</keyword>
<feature type="transmembrane region" description="Helical" evidence="2">
    <location>
        <begin position="233"/>
        <end position="254"/>
    </location>
</feature>
<dbReference type="PANTHER" id="PTHR37312">
    <property type="entry name" value="MEMBRANE-BOUND ACYLTRANSFERASE YKRP-RELATED"/>
    <property type="match status" value="1"/>
</dbReference>
<dbReference type="RefSeq" id="WP_165298415.1">
    <property type="nucleotide sequence ID" value="NZ_JAAKZZ010000073.1"/>
</dbReference>
<dbReference type="InterPro" id="IPR052734">
    <property type="entry name" value="Nod_factor_acetyltransferase"/>
</dbReference>
<gene>
    <name evidence="4" type="ORF">G5C65_10180</name>
</gene>
<dbReference type="AlphaFoldDB" id="A0A6G4WVT9"/>
<feature type="transmembrane region" description="Helical" evidence="2">
    <location>
        <begin position="261"/>
        <end position="279"/>
    </location>
</feature>
<reference evidence="4 5" key="1">
    <citation type="submission" date="2020-02" db="EMBL/GenBank/DDBJ databases">
        <title>Whole-genome analyses of novel actinobacteria.</title>
        <authorList>
            <person name="Sahin N."/>
            <person name="Tatar D."/>
        </authorList>
    </citation>
    <scope>NUCLEOTIDE SEQUENCE [LARGE SCALE GENOMIC DNA]</scope>
    <source>
        <strain evidence="4 5">SB3404</strain>
    </source>
</reference>
<dbReference type="InterPro" id="IPR002656">
    <property type="entry name" value="Acyl_transf_3_dom"/>
</dbReference>
<organism evidence="4 5">
    <name type="scientific">Streptomyces boncukensis</name>
    <dbReference type="NCBI Taxonomy" id="2711219"/>
    <lineage>
        <taxon>Bacteria</taxon>
        <taxon>Bacillati</taxon>
        <taxon>Actinomycetota</taxon>
        <taxon>Actinomycetes</taxon>
        <taxon>Kitasatosporales</taxon>
        <taxon>Streptomycetaceae</taxon>
        <taxon>Streptomyces</taxon>
    </lineage>
</organism>
<keyword evidence="4" id="KW-0808">Transferase</keyword>
<comment type="caution">
    <text evidence="4">The sequence shown here is derived from an EMBL/GenBank/DDBJ whole genome shotgun (WGS) entry which is preliminary data.</text>
</comment>
<evidence type="ECO:0000256" key="2">
    <source>
        <dbReference type="SAM" id="Phobius"/>
    </source>
</evidence>
<proteinExistence type="predicted"/>
<sequence>MTSGVREPRWDNVRFLSGTLVVIGHTTESLAHSDGLRWLYVATWPLRVPVFVLLAGYFSSAGPLDARELRRLSESVLLPYLVIGLLHTLQLRAMYGDWNFFLEKPAWALWFLLALLAWRMVLPYVAVLRFPLLITTLLALTIGLAHGFGESFSASRIVCYLPFFLLGWKLRQGGSTTARLLRARWTRNAAVCVLAVTAAAGWVLRYDVDIAWLAMRSPYAEMSAPPGPVWAPIALRAVVLLGGGVVALSLVRLVPARRLPLISYLGAGGLYIYLLHPLAVRPLTVYGDVSRVGPWPEQLALIALAVALAAALGSPPVRKLARPLVQPRLPWLYAEGRRPRGRHGGQQPRPSSRPPSPAHPQEETLR</sequence>
<dbReference type="Pfam" id="PF01757">
    <property type="entry name" value="Acyl_transf_3"/>
    <property type="match status" value="1"/>
</dbReference>
<feature type="transmembrane region" description="Helical" evidence="2">
    <location>
        <begin position="107"/>
        <end position="125"/>
    </location>
</feature>
<protein>
    <submittedName>
        <fullName evidence="4">Acyltransferase family protein</fullName>
    </submittedName>
</protein>
<dbReference type="EMBL" id="JAAKZZ010000073">
    <property type="protein sequence ID" value="NGO68717.1"/>
    <property type="molecule type" value="Genomic_DNA"/>
</dbReference>
<evidence type="ECO:0000259" key="3">
    <source>
        <dbReference type="Pfam" id="PF01757"/>
    </source>
</evidence>